<dbReference type="RefSeq" id="WP_055731319.1">
    <property type="nucleotide sequence ID" value="NZ_BMDY01000019.1"/>
</dbReference>
<dbReference type="EMBL" id="BMDY01000019">
    <property type="protein sequence ID" value="GGB14150.1"/>
    <property type="molecule type" value="Genomic_DNA"/>
</dbReference>
<evidence type="ECO:0000313" key="3">
    <source>
        <dbReference type="Proteomes" id="UP000651977"/>
    </source>
</evidence>
<evidence type="ECO:0000256" key="1">
    <source>
        <dbReference type="SAM" id="SignalP"/>
    </source>
</evidence>
<keyword evidence="3" id="KW-1185">Reference proteome</keyword>
<gene>
    <name evidence="2" type="ORF">GCM10007414_29450</name>
</gene>
<protein>
    <submittedName>
        <fullName evidence="2">Uncharacterized protein</fullName>
    </submittedName>
</protein>
<name>A0ABQ1I5T0_9ALTE</name>
<proteinExistence type="predicted"/>
<organism evidence="2 3">
    <name type="scientific">Agarivorans gilvus</name>
    <dbReference type="NCBI Taxonomy" id="680279"/>
    <lineage>
        <taxon>Bacteria</taxon>
        <taxon>Pseudomonadati</taxon>
        <taxon>Pseudomonadota</taxon>
        <taxon>Gammaproteobacteria</taxon>
        <taxon>Alteromonadales</taxon>
        <taxon>Alteromonadaceae</taxon>
        <taxon>Agarivorans</taxon>
    </lineage>
</organism>
<keyword evidence="1" id="KW-0732">Signal</keyword>
<accession>A0ABQ1I5T0</accession>
<feature type="signal peptide" evidence="1">
    <location>
        <begin position="1"/>
        <end position="24"/>
    </location>
</feature>
<reference evidence="3" key="1">
    <citation type="journal article" date="2019" name="Int. J. Syst. Evol. Microbiol.">
        <title>The Global Catalogue of Microorganisms (GCM) 10K type strain sequencing project: providing services to taxonomists for standard genome sequencing and annotation.</title>
        <authorList>
            <consortium name="The Broad Institute Genomics Platform"/>
            <consortium name="The Broad Institute Genome Sequencing Center for Infectious Disease"/>
            <person name="Wu L."/>
            <person name="Ma J."/>
        </authorList>
    </citation>
    <scope>NUCLEOTIDE SEQUENCE [LARGE SCALE GENOMIC DNA]</scope>
    <source>
        <strain evidence="3">CGMCC 1.10131</strain>
    </source>
</reference>
<comment type="caution">
    <text evidence="2">The sequence shown here is derived from an EMBL/GenBank/DDBJ whole genome shotgun (WGS) entry which is preliminary data.</text>
</comment>
<evidence type="ECO:0000313" key="2">
    <source>
        <dbReference type="EMBL" id="GGB14150.1"/>
    </source>
</evidence>
<feature type="chain" id="PRO_5046456179" evidence="1">
    <location>
        <begin position="25"/>
        <end position="130"/>
    </location>
</feature>
<dbReference type="Proteomes" id="UP000651977">
    <property type="component" value="Unassembled WGS sequence"/>
</dbReference>
<sequence length="130" mass="14229">MLRPNLSQGSSLLLGLSLMSAVSAELWVCHNDYEARCSELGCAVYQQDDFTPASVLLSSEGELEICLYTGCWQGQGQVLAQAPYLVIQGNKLDWNSPFKVDQQDALLSLERSSNIATMQVAGFQLSLLCH</sequence>